<protein>
    <submittedName>
        <fullName evidence="1">Uncharacterized protein</fullName>
    </submittedName>
</protein>
<evidence type="ECO:0000313" key="1">
    <source>
        <dbReference type="EMBL" id="KAF8005190.1"/>
    </source>
</evidence>
<name>A0A8H7LF04_9ASCO</name>
<reference evidence="1" key="1">
    <citation type="submission" date="2020-10" db="EMBL/GenBank/DDBJ databases">
        <title>The Whole-Genome Sequence of Metschnikowia persimmonesis, a Novel Endophytic Yeast Species Isolated from Medicinal Plant Diospyros kaki Thumb.</title>
        <authorList>
            <person name="Rahmat E."/>
            <person name="Kang Y."/>
        </authorList>
    </citation>
    <scope>NUCLEOTIDE SEQUENCE</scope>
    <source>
        <strain evidence="1">KIOM G15050</strain>
    </source>
</reference>
<dbReference type="EMBL" id="JACBPP010000001">
    <property type="protein sequence ID" value="KAF8005190.1"/>
    <property type="molecule type" value="Genomic_DNA"/>
</dbReference>
<evidence type="ECO:0000313" key="2">
    <source>
        <dbReference type="Proteomes" id="UP000649328"/>
    </source>
</evidence>
<keyword evidence="2" id="KW-1185">Reference proteome</keyword>
<proteinExistence type="predicted"/>
<dbReference type="AlphaFoldDB" id="A0A8H7LF04"/>
<comment type="caution">
    <text evidence="1">The sequence shown here is derived from an EMBL/GenBank/DDBJ whole genome shotgun (WGS) entry which is preliminary data.</text>
</comment>
<organism evidence="1 2">
    <name type="scientific">Metschnikowia pulcherrima</name>
    <dbReference type="NCBI Taxonomy" id="27326"/>
    <lineage>
        <taxon>Eukaryota</taxon>
        <taxon>Fungi</taxon>
        <taxon>Dikarya</taxon>
        <taxon>Ascomycota</taxon>
        <taxon>Saccharomycotina</taxon>
        <taxon>Pichiomycetes</taxon>
        <taxon>Metschnikowiaceae</taxon>
        <taxon>Metschnikowia</taxon>
    </lineage>
</organism>
<accession>A0A8H7LF04</accession>
<dbReference type="Proteomes" id="UP000649328">
    <property type="component" value="Unassembled WGS sequence"/>
</dbReference>
<gene>
    <name evidence="1" type="ORF">HF325_000647</name>
</gene>
<sequence>MSAALLNDELFDPAILETHHYLDGLEHNAENLGFDNSTDIVSNMDEKNDPDFEKLFGESCALWRRLRWNSGSRRHEGVPESELIDSTVAKTRAISTISGSFDGFDAGNLGEDANLDLNPHHTMVPPNPKGEDEAALSFRREQLFLALVRNQEAALTAIERDHPRSENHAISSNSIFGLSAAGSTTQSDVVLELPSMRPASVIHDAILQPKEPELMSTLIVDDSALDYAAEPLPLTDPSPSQGLMDQKPEESLMGNAVVSSGPEFEKASFYSNDELSISSFGSQSEVWNESKAEPQPSVVSNLEFQEHSENVEPFQNAANGL</sequence>